<sequence length="131" mass="15150">MDAMDEQNAMSLKFLNFWTSQCEVWLVQAEAQFGISRITNEEPMYSYVIASRYQQKAGWILDFINNLPAEIKSISLKHHILKVFGLTRRERAAKLPQKSRLGDRKPSILLEEMKAISAGRTSCLHFENIFL</sequence>
<proteinExistence type="predicted"/>
<dbReference type="EMBL" id="JWZT01001969">
    <property type="protein sequence ID" value="KII70763.1"/>
    <property type="molecule type" value="Genomic_DNA"/>
</dbReference>
<organism evidence="2 3">
    <name type="scientific">Thelohanellus kitauei</name>
    <name type="common">Myxosporean</name>
    <dbReference type="NCBI Taxonomy" id="669202"/>
    <lineage>
        <taxon>Eukaryota</taxon>
        <taxon>Metazoa</taxon>
        <taxon>Cnidaria</taxon>
        <taxon>Myxozoa</taxon>
        <taxon>Myxosporea</taxon>
        <taxon>Bivalvulida</taxon>
        <taxon>Platysporina</taxon>
        <taxon>Myxobolidae</taxon>
        <taxon>Thelohanellus</taxon>
    </lineage>
</organism>
<dbReference type="Pfam" id="PF23055">
    <property type="entry name" value="DUF7041"/>
    <property type="match status" value="1"/>
</dbReference>
<dbReference type="AlphaFoldDB" id="A0A0C2JN26"/>
<name>A0A0C2JN26_THEKT</name>
<dbReference type="InterPro" id="IPR055469">
    <property type="entry name" value="DUF7041"/>
</dbReference>
<evidence type="ECO:0000259" key="1">
    <source>
        <dbReference type="Pfam" id="PF23055"/>
    </source>
</evidence>
<reference evidence="2 3" key="1">
    <citation type="journal article" date="2014" name="Genome Biol. Evol.">
        <title>The genome of the myxosporean Thelohanellus kitauei shows adaptations to nutrient acquisition within its fish host.</title>
        <authorList>
            <person name="Yang Y."/>
            <person name="Xiong J."/>
            <person name="Zhou Z."/>
            <person name="Huo F."/>
            <person name="Miao W."/>
            <person name="Ran C."/>
            <person name="Liu Y."/>
            <person name="Zhang J."/>
            <person name="Feng J."/>
            <person name="Wang M."/>
            <person name="Wang M."/>
            <person name="Wang L."/>
            <person name="Yao B."/>
        </authorList>
    </citation>
    <scope>NUCLEOTIDE SEQUENCE [LARGE SCALE GENOMIC DNA]</scope>
    <source>
        <strain evidence="2">Wuqing</strain>
    </source>
</reference>
<evidence type="ECO:0000313" key="2">
    <source>
        <dbReference type="EMBL" id="KII70763.1"/>
    </source>
</evidence>
<gene>
    <name evidence="2" type="ORF">RF11_01659</name>
</gene>
<dbReference type="PANTHER" id="PTHR33327">
    <property type="entry name" value="ENDONUCLEASE"/>
    <property type="match status" value="1"/>
</dbReference>
<protein>
    <recommendedName>
        <fullName evidence="1">DUF7041 domain-containing protein</fullName>
    </recommendedName>
</protein>
<evidence type="ECO:0000313" key="3">
    <source>
        <dbReference type="Proteomes" id="UP000031668"/>
    </source>
</evidence>
<feature type="domain" description="DUF7041" evidence="1">
    <location>
        <begin position="16"/>
        <end position="94"/>
    </location>
</feature>
<comment type="caution">
    <text evidence="2">The sequence shown here is derived from an EMBL/GenBank/DDBJ whole genome shotgun (WGS) entry which is preliminary data.</text>
</comment>
<dbReference type="PANTHER" id="PTHR33327:SF3">
    <property type="entry name" value="RNA-DIRECTED DNA POLYMERASE"/>
    <property type="match status" value="1"/>
</dbReference>
<dbReference type="Proteomes" id="UP000031668">
    <property type="component" value="Unassembled WGS sequence"/>
</dbReference>
<keyword evidence="3" id="KW-1185">Reference proteome</keyword>
<dbReference type="OrthoDB" id="8018451at2759"/>
<accession>A0A0C2JN26</accession>